<dbReference type="AlphaFoldDB" id="A0ABD5W5N2"/>
<sequence>MFRTGSLLTTAVFGLAGFAFPERTIDYLKRFVLAGYENPEDLVASDWYVSFTRWSSLLVAVGALLEFAVDRRDERAEAAARSEPPEEGEQPEEE</sequence>
<comment type="caution">
    <text evidence="1">The sequence shown here is derived from an EMBL/GenBank/DDBJ whole genome shotgun (WGS) entry which is preliminary data.</text>
</comment>
<dbReference type="RefSeq" id="WP_284031498.1">
    <property type="nucleotide sequence ID" value="NZ_CP126154.1"/>
</dbReference>
<dbReference type="GeneID" id="81126401"/>
<evidence type="ECO:0000313" key="2">
    <source>
        <dbReference type="Proteomes" id="UP001596461"/>
    </source>
</evidence>
<dbReference type="Proteomes" id="UP001596461">
    <property type="component" value="Unassembled WGS sequence"/>
</dbReference>
<accession>A0ABD5W5N2</accession>
<gene>
    <name evidence="1" type="ORF">ACFQL9_01910</name>
</gene>
<dbReference type="EMBL" id="JBHTAH010000001">
    <property type="protein sequence ID" value="MFC7068381.1"/>
    <property type="molecule type" value="Genomic_DNA"/>
</dbReference>
<name>A0ABD5W5N2_9EURY</name>
<reference evidence="1 2" key="1">
    <citation type="journal article" date="2019" name="Int. J. Syst. Evol. Microbiol.">
        <title>The Global Catalogue of Microorganisms (GCM) 10K type strain sequencing project: providing services to taxonomists for standard genome sequencing and annotation.</title>
        <authorList>
            <consortium name="The Broad Institute Genomics Platform"/>
            <consortium name="The Broad Institute Genome Sequencing Center for Infectious Disease"/>
            <person name="Wu L."/>
            <person name="Ma J."/>
        </authorList>
    </citation>
    <scope>NUCLEOTIDE SEQUENCE [LARGE SCALE GENOMIC DNA]</scope>
    <source>
        <strain evidence="1 2">DT31</strain>
    </source>
</reference>
<organism evidence="1 2">
    <name type="scientific">Halobaculum lipolyticum</name>
    <dbReference type="NCBI Taxonomy" id="3032001"/>
    <lineage>
        <taxon>Archaea</taxon>
        <taxon>Methanobacteriati</taxon>
        <taxon>Methanobacteriota</taxon>
        <taxon>Stenosarchaea group</taxon>
        <taxon>Halobacteria</taxon>
        <taxon>Halobacteriales</taxon>
        <taxon>Haloferacaceae</taxon>
        <taxon>Halobaculum</taxon>
    </lineage>
</organism>
<evidence type="ECO:0000313" key="1">
    <source>
        <dbReference type="EMBL" id="MFC7068381.1"/>
    </source>
</evidence>
<keyword evidence="2" id="KW-1185">Reference proteome</keyword>
<proteinExistence type="predicted"/>
<protein>
    <submittedName>
        <fullName evidence="1">Uncharacterized protein</fullName>
    </submittedName>
</protein>